<keyword evidence="2" id="KW-1185">Reference proteome</keyword>
<organism evidence="1 2">
    <name type="scientific">Coniosporium uncinatum</name>
    <dbReference type="NCBI Taxonomy" id="93489"/>
    <lineage>
        <taxon>Eukaryota</taxon>
        <taxon>Fungi</taxon>
        <taxon>Dikarya</taxon>
        <taxon>Ascomycota</taxon>
        <taxon>Pezizomycotina</taxon>
        <taxon>Dothideomycetes</taxon>
        <taxon>Dothideomycetes incertae sedis</taxon>
        <taxon>Coniosporium</taxon>
    </lineage>
</organism>
<sequence>MRDAVVVTTGSIRRSEEATARRIQVLRDLNESVGGERRSSRTLSISSHVIRGTEIAVIGSRQCNENARPLTSAATLQTERRIVGPVLTGTRDESGAQAQEQEQMWYDDLYSDVNILADDREEERRWREMERIETVDRR</sequence>
<accession>A0ACC3D1W9</accession>
<proteinExistence type="predicted"/>
<evidence type="ECO:0000313" key="1">
    <source>
        <dbReference type="EMBL" id="KAK3060617.1"/>
    </source>
</evidence>
<protein>
    <submittedName>
        <fullName evidence="1">Uncharacterized protein</fullName>
    </submittedName>
</protein>
<reference evidence="1" key="1">
    <citation type="submission" date="2024-09" db="EMBL/GenBank/DDBJ databases">
        <title>Black Yeasts Isolated from many extreme environments.</title>
        <authorList>
            <person name="Coleine C."/>
            <person name="Stajich J.E."/>
            <person name="Selbmann L."/>
        </authorList>
    </citation>
    <scope>NUCLEOTIDE SEQUENCE</scope>
    <source>
        <strain evidence="1">CCFEE 5737</strain>
    </source>
</reference>
<comment type="caution">
    <text evidence="1">The sequence shown here is derived from an EMBL/GenBank/DDBJ whole genome shotgun (WGS) entry which is preliminary data.</text>
</comment>
<gene>
    <name evidence="1" type="ORF">LTS18_008134</name>
</gene>
<dbReference type="EMBL" id="JAWDJW010008425">
    <property type="protein sequence ID" value="KAK3060617.1"/>
    <property type="molecule type" value="Genomic_DNA"/>
</dbReference>
<evidence type="ECO:0000313" key="2">
    <source>
        <dbReference type="Proteomes" id="UP001186974"/>
    </source>
</evidence>
<name>A0ACC3D1W9_9PEZI</name>
<dbReference type="Proteomes" id="UP001186974">
    <property type="component" value="Unassembled WGS sequence"/>
</dbReference>